<dbReference type="EMBL" id="LR778114">
    <property type="protein sequence ID" value="CAB1127960.1"/>
    <property type="molecule type" value="Genomic_DNA"/>
</dbReference>
<dbReference type="InterPro" id="IPR003731">
    <property type="entry name" value="Di-Nase_FeMo-co_biosynth"/>
</dbReference>
<dbReference type="PANTHER" id="PTHR33937:SF1">
    <property type="entry name" value="IRON-MOLIBDENUM COFACTOR PROCESSING PROTEIN"/>
    <property type="match status" value="1"/>
</dbReference>
<dbReference type="Pfam" id="PF02579">
    <property type="entry name" value="Nitro_FeMo-Co"/>
    <property type="match status" value="1"/>
</dbReference>
<dbReference type="PANTHER" id="PTHR33937">
    <property type="entry name" value="IRON-MOLYBDENUM PROTEIN-RELATED-RELATED"/>
    <property type="match status" value="1"/>
</dbReference>
<dbReference type="GO" id="GO:0051540">
    <property type="term" value="F:metal cluster binding"/>
    <property type="evidence" value="ECO:0007669"/>
    <property type="project" value="InterPro"/>
</dbReference>
<dbReference type="SUPFAM" id="SSF53146">
    <property type="entry name" value="Nitrogenase accessory factor-like"/>
    <property type="match status" value="1"/>
</dbReference>
<dbReference type="InterPro" id="IPR013480">
    <property type="entry name" value="NifX"/>
</dbReference>
<dbReference type="AlphaFoldDB" id="A0A6F8ZE72"/>
<dbReference type="GO" id="GO:0009399">
    <property type="term" value="P:nitrogen fixation"/>
    <property type="evidence" value="ECO:0007669"/>
    <property type="project" value="InterPro"/>
</dbReference>
<dbReference type="CDD" id="cd00853">
    <property type="entry name" value="NifX"/>
    <property type="match status" value="1"/>
</dbReference>
<name>A0A6F8ZE72_9FIRM</name>
<dbReference type="InterPro" id="IPR051840">
    <property type="entry name" value="NifX/NifY_domain"/>
</dbReference>
<gene>
    <name evidence="4" type="primary">nifX</name>
    <name evidence="4" type="ORF">R50_0454</name>
</gene>
<proteinExistence type="inferred from homology"/>
<evidence type="ECO:0000313" key="4">
    <source>
        <dbReference type="EMBL" id="CAB1127960.1"/>
    </source>
</evidence>
<dbReference type="InterPro" id="IPR034169">
    <property type="entry name" value="NifX-like"/>
</dbReference>
<feature type="domain" description="Dinitrogenase iron-molybdenum cofactor biosynthesis" evidence="3">
    <location>
        <begin position="10"/>
        <end position="109"/>
    </location>
</feature>
<organism evidence="4 5">
    <name type="scientific">Candidatus Hydrogenisulfobacillus filiaventi</name>
    <dbReference type="NCBI Taxonomy" id="2707344"/>
    <lineage>
        <taxon>Bacteria</taxon>
        <taxon>Bacillati</taxon>
        <taxon>Bacillota</taxon>
        <taxon>Clostridia</taxon>
        <taxon>Eubacteriales</taxon>
        <taxon>Clostridiales Family XVII. Incertae Sedis</taxon>
        <taxon>Candidatus Hydrogenisulfobacillus</taxon>
    </lineage>
</organism>
<evidence type="ECO:0000256" key="2">
    <source>
        <dbReference type="ARBA" id="ARBA00023231"/>
    </source>
</evidence>
<sequence>MKVAFATTDGIFVNDHFAWSRWFAVYEVDADNRRLLEMRGVPPGRGDDEEDPDAEEDRIAVRIDLLNDVHLLYVTAIGGPAAARVIRARIHPVKVSGVPPIAGVLDELQGVLQKAPPPWLRRILEREKLAGSSR</sequence>
<accession>A0A6F8ZE72</accession>
<dbReference type="KEGG" id="hfv:R50_0454"/>
<keyword evidence="2" id="KW-0535">Nitrogen fixation</keyword>
<dbReference type="InterPro" id="IPR036105">
    <property type="entry name" value="DiNase_FeMo-co_biosyn_sf"/>
</dbReference>
<dbReference type="Gene3D" id="3.30.420.130">
    <property type="entry name" value="Dinitrogenase iron-molybdenum cofactor biosynthesis domain"/>
    <property type="match status" value="1"/>
</dbReference>
<dbReference type="Proteomes" id="UP000503399">
    <property type="component" value="Chromosome"/>
</dbReference>
<evidence type="ECO:0000313" key="5">
    <source>
        <dbReference type="Proteomes" id="UP000503399"/>
    </source>
</evidence>
<comment type="similarity">
    <text evidence="1">Belongs to the NifX/NifY family.</text>
</comment>
<dbReference type="NCBIfam" id="TIGR02663">
    <property type="entry name" value="nifX"/>
    <property type="match status" value="1"/>
</dbReference>
<protein>
    <submittedName>
        <fullName evidence="4">Nitrogenase FeMo-cofactor carrier protein</fullName>
    </submittedName>
</protein>
<keyword evidence="5" id="KW-1185">Reference proteome</keyword>
<reference evidence="4 5" key="1">
    <citation type="submission" date="2020-02" db="EMBL/GenBank/DDBJ databases">
        <authorList>
            <person name="Hogendoorn C."/>
        </authorList>
    </citation>
    <scope>NUCLEOTIDE SEQUENCE [LARGE SCALE GENOMIC DNA]</scope>
    <source>
        <strain evidence="4">R501</strain>
    </source>
</reference>
<evidence type="ECO:0000256" key="1">
    <source>
        <dbReference type="ARBA" id="ARBA00010285"/>
    </source>
</evidence>
<evidence type="ECO:0000259" key="3">
    <source>
        <dbReference type="Pfam" id="PF02579"/>
    </source>
</evidence>